<name>A0A0V1JM85_TRIPS</name>
<evidence type="ECO:0000256" key="4">
    <source>
        <dbReference type="ARBA" id="ARBA00023054"/>
    </source>
</evidence>
<dbReference type="Proteomes" id="UP000054826">
    <property type="component" value="Unassembled WGS sequence"/>
</dbReference>
<keyword evidence="3 7" id="KW-0547">Nucleotide-binding</keyword>
<dbReference type="FunFam" id="3.40.50.300:FF:000162">
    <property type="entry name" value="septin-7 isoform X1"/>
    <property type="match status" value="1"/>
</dbReference>
<dbReference type="GO" id="GO:0005856">
    <property type="term" value="C:cytoskeleton"/>
    <property type="evidence" value="ECO:0007669"/>
    <property type="project" value="UniProtKB-ARBA"/>
</dbReference>
<evidence type="ECO:0000256" key="2">
    <source>
        <dbReference type="ARBA" id="ARBA00022618"/>
    </source>
</evidence>
<dbReference type="Gene3D" id="3.40.50.300">
    <property type="entry name" value="P-loop containing nucleotide triphosphate hydrolases"/>
    <property type="match status" value="1"/>
</dbReference>
<keyword evidence="4 8" id="KW-0175">Coiled coil</keyword>
<evidence type="ECO:0000256" key="6">
    <source>
        <dbReference type="ARBA" id="ARBA00023306"/>
    </source>
</evidence>
<comment type="similarity">
    <text evidence="7">Belongs to the TRAFAC class TrmE-Era-EngA-EngB-Septin-like GTPase superfamily. Septin GTPase family.</text>
</comment>
<protein>
    <submittedName>
        <fullName evidence="10">Septin-7</fullName>
    </submittedName>
</protein>
<evidence type="ECO:0000256" key="3">
    <source>
        <dbReference type="ARBA" id="ARBA00022741"/>
    </source>
</evidence>
<evidence type="ECO:0000313" key="11">
    <source>
        <dbReference type="Proteomes" id="UP000054826"/>
    </source>
</evidence>
<feature type="coiled-coil region" evidence="8">
    <location>
        <begin position="429"/>
        <end position="500"/>
    </location>
</feature>
<dbReference type="EMBL" id="JYDV01000086">
    <property type="protein sequence ID" value="KRZ35685.1"/>
    <property type="molecule type" value="Genomic_DNA"/>
</dbReference>
<dbReference type="SUPFAM" id="SSF52540">
    <property type="entry name" value="P-loop containing nucleoside triphosphate hydrolases"/>
    <property type="match status" value="1"/>
</dbReference>
<dbReference type="InterPro" id="IPR027417">
    <property type="entry name" value="P-loop_NTPase"/>
</dbReference>
<dbReference type="GO" id="GO:0032154">
    <property type="term" value="C:cleavage furrow"/>
    <property type="evidence" value="ECO:0007669"/>
    <property type="project" value="UniProtKB-SubCell"/>
</dbReference>
<keyword evidence="5 7" id="KW-0342">GTP-binding</keyword>
<evidence type="ECO:0000256" key="5">
    <source>
        <dbReference type="ARBA" id="ARBA00023134"/>
    </source>
</evidence>
<evidence type="ECO:0000256" key="8">
    <source>
        <dbReference type="SAM" id="Coils"/>
    </source>
</evidence>
<evidence type="ECO:0000313" key="10">
    <source>
        <dbReference type="EMBL" id="KRZ35685.1"/>
    </source>
</evidence>
<dbReference type="Pfam" id="PF00735">
    <property type="entry name" value="Septin"/>
    <property type="match status" value="2"/>
</dbReference>
<sequence length="602" mass="69364">MLCKVGLTKIEFKQQLVNGGRLCAVKRSRIISAMNFVQIYPTNEEFGRRTKPSHYLAENNHIYKPGMDTRTISRPSICEELSSLHMTSNVQSQKGGKKCEKGASATYSELRGFVHGNALKKGFEFTIMVVGESGLGKSTLLNTLFMADIYPPERKPRSKNLHIEESVVHLVENGVKLALTVVDTPGFGDAIDNNNSWKPIVQYIDQQYLKYFEAETKISRSVNIPDQRVHCCLYFIPPNGDGLKALDIQVLQKLHDRVNIIPIIAKADTLLPEECQRMKETILNQIEENGIQIYDFPETEVGRPGEQMLFKDRLPFAVVGSSDFCEINGRSVRCRKYPWGVVEGEETTVCPFLFFFCIIHFNVFHLFVCVVVENPEHNDFTYLKNSLIKSYMLDLVDVTNFVHYENFRCRQMLSACDHHNASELTMDPFTQIEEERRQHQRHLEKMESDINQVFEQKIKEKLEKLAKLEEELVRKTMDNNQQMEQKRIMIQEKMKALADDKFRFKEEHPSFTHSASADSLKDRLSSYASRTFPNSFRFESHTTLAFYVLQKEETPFIVQLNAIIHLLCAVNAEAVCKKTIRYYNPGYCIGAFISNNQTAFYK</sequence>
<keyword evidence="2" id="KW-0132">Cell division</keyword>
<dbReference type="GO" id="GO:0051301">
    <property type="term" value="P:cell division"/>
    <property type="evidence" value="ECO:0007669"/>
    <property type="project" value="UniProtKB-KW"/>
</dbReference>
<gene>
    <name evidence="10" type="primary">SEPT7</name>
    <name evidence="10" type="ORF">T4C_9569</name>
</gene>
<dbReference type="CDD" id="cd01850">
    <property type="entry name" value="CDC_Septin"/>
    <property type="match status" value="1"/>
</dbReference>
<dbReference type="InterPro" id="IPR030379">
    <property type="entry name" value="G_SEPTIN_dom"/>
</dbReference>
<comment type="subcellular location">
    <subcellularLocation>
        <location evidence="1">Cleavage furrow</location>
    </subcellularLocation>
</comment>
<keyword evidence="6" id="KW-0131">Cell cycle</keyword>
<dbReference type="AlphaFoldDB" id="A0A0V1JM85"/>
<comment type="caution">
    <text evidence="10">The sequence shown here is derived from an EMBL/GenBank/DDBJ whole genome shotgun (WGS) entry which is preliminary data.</text>
</comment>
<dbReference type="GO" id="GO:0005525">
    <property type="term" value="F:GTP binding"/>
    <property type="evidence" value="ECO:0007669"/>
    <property type="project" value="UniProtKB-KW"/>
</dbReference>
<proteinExistence type="inferred from homology"/>
<evidence type="ECO:0000259" key="9">
    <source>
        <dbReference type="PROSITE" id="PS51719"/>
    </source>
</evidence>
<organism evidence="10 11">
    <name type="scientific">Trichinella pseudospiralis</name>
    <name type="common">Parasitic roundworm</name>
    <dbReference type="NCBI Taxonomy" id="6337"/>
    <lineage>
        <taxon>Eukaryota</taxon>
        <taxon>Metazoa</taxon>
        <taxon>Ecdysozoa</taxon>
        <taxon>Nematoda</taxon>
        <taxon>Enoplea</taxon>
        <taxon>Dorylaimia</taxon>
        <taxon>Trichinellida</taxon>
        <taxon>Trichinellidae</taxon>
        <taxon>Trichinella</taxon>
    </lineage>
</organism>
<evidence type="ECO:0000256" key="7">
    <source>
        <dbReference type="RuleBase" id="RU004560"/>
    </source>
</evidence>
<dbReference type="PANTHER" id="PTHR18884">
    <property type="entry name" value="SEPTIN"/>
    <property type="match status" value="1"/>
</dbReference>
<dbReference type="PROSITE" id="PS51719">
    <property type="entry name" value="G_SEPTIN"/>
    <property type="match status" value="1"/>
</dbReference>
<evidence type="ECO:0000256" key="1">
    <source>
        <dbReference type="ARBA" id="ARBA00004626"/>
    </source>
</evidence>
<accession>A0A0V1JM85</accession>
<feature type="domain" description="Septin-type G" evidence="9">
    <location>
        <begin position="121"/>
        <end position="414"/>
    </location>
</feature>
<dbReference type="InterPro" id="IPR016491">
    <property type="entry name" value="Septin"/>
</dbReference>
<reference evidence="10 11" key="1">
    <citation type="submission" date="2015-01" db="EMBL/GenBank/DDBJ databases">
        <title>Evolution of Trichinella species and genotypes.</title>
        <authorList>
            <person name="Korhonen P.K."/>
            <person name="Edoardo P."/>
            <person name="Giuseppe L.R."/>
            <person name="Gasser R.B."/>
        </authorList>
    </citation>
    <scope>NUCLEOTIDE SEQUENCE [LARGE SCALE GENOMIC DNA]</scope>
    <source>
        <strain evidence="10">ISS176</strain>
    </source>
</reference>